<dbReference type="Proteomes" id="UP001498421">
    <property type="component" value="Unassembled WGS sequence"/>
</dbReference>
<comment type="caution">
    <text evidence="2">The sequence shown here is derived from an EMBL/GenBank/DDBJ whole genome shotgun (WGS) entry which is preliminary data.</text>
</comment>
<organism evidence="2 3">
    <name type="scientific">Neonectria magnoliae</name>
    <dbReference type="NCBI Taxonomy" id="2732573"/>
    <lineage>
        <taxon>Eukaryota</taxon>
        <taxon>Fungi</taxon>
        <taxon>Dikarya</taxon>
        <taxon>Ascomycota</taxon>
        <taxon>Pezizomycotina</taxon>
        <taxon>Sordariomycetes</taxon>
        <taxon>Hypocreomycetidae</taxon>
        <taxon>Hypocreales</taxon>
        <taxon>Nectriaceae</taxon>
        <taxon>Neonectria</taxon>
    </lineage>
</organism>
<feature type="domain" description="Fido" evidence="1">
    <location>
        <begin position="210"/>
        <end position="365"/>
    </location>
</feature>
<dbReference type="PANTHER" id="PTHR13504:SF38">
    <property type="entry name" value="FIDO DOMAIN-CONTAINING PROTEIN"/>
    <property type="match status" value="1"/>
</dbReference>
<dbReference type="PANTHER" id="PTHR13504">
    <property type="entry name" value="FIDO DOMAIN-CONTAINING PROTEIN DDB_G0283145"/>
    <property type="match status" value="1"/>
</dbReference>
<proteinExistence type="predicted"/>
<dbReference type="Gene3D" id="1.10.3290.10">
    <property type="entry name" value="Fido-like domain"/>
    <property type="match status" value="1"/>
</dbReference>
<evidence type="ECO:0000259" key="1">
    <source>
        <dbReference type="PROSITE" id="PS51459"/>
    </source>
</evidence>
<accession>A0ABR1IBC1</accession>
<sequence length="393" mass="44440">MSSPIQIRGKRKSLVDAFDNLEPPSVSSSTPSSSPRKRAMMVQGLRSTISKAWPTQSHQKEQMSMTIRADDVYRQYAYDQDPSKLFEKATNWINAIQTTSTDENQEEVVANEIQETMVRAIFGSNMIERAGLGWDITVQLCKRIFAGEDLGPISERDIPYQHALLDLHRQQPGLRNLPAQYVLRGRNEIVQHAKAFQYLIHAFVVEKQDLTEDLIKKTHKILTKGVPIVDPDMPDVPPEEYGGIYRTVVVGAGTTNFTVPNFVPAKMKEMCDNLKQELANAEKQNAIDPFSIASKYSLEFVSIHPFQDGNGRLCRIILNTILCRYAGVIVPIGEQQEERVEYMDIKKRASQDMEGHGEYATFVLQRAVTRLREMKKKLAGKGIKAKSNKKTVK</sequence>
<keyword evidence="3" id="KW-1185">Reference proteome</keyword>
<dbReference type="InterPro" id="IPR036597">
    <property type="entry name" value="Fido-like_dom_sf"/>
</dbReference>
<evidence type="ECO:0000313" key="2">
    <source>
        <dbReference type="EMBL" id="KAK7430899.1"/>
    </source>
</evidence>
<name>A0ABR1IBC1_9HYPO</name>
<protein>
    <recommendedName>
        <fullName evidence="1">Fido domain-containing protein</fullName>
    </recommendedName>
</protein>
<gene>
    <name evidence="2" type="ORF">QQZ08_002427</name>
</gene>
<evidence type="ECO:0000313" key="3">
    <source>
        <dbReference type="Proteomes" id="UP001498421"/>
    </source>
</evidence>
<dbReference type="EMBL" id="JAZAVK010000015">
    <property type="protein sequence ID" value="KAK7430899.1"/>
    <property type="molecule type" value="Genomic_DNA"/>
</dbReference>
<dbReference type="Pfam" id="PF02661">
    <property type="entry name" value="Fic"/>
    <property type="match status" value="1"/>
</dbReference>
<dbReference type="PROSITE" id="PS51459">
    <property type="entry name" value="FIDO"/>
    <property type="match status" value="1"/>
</dbReference>
<reference evidence="2 3" key="1">
    <citation type="journal article" date="2025" name="Microbiol. Resour. Announc.">
        <title>Draft genome sequences for Neonectria magnoliae and Neonectria punicea, canker pathogens of Liriodendron tulipifera and Acer saccharum in West Virginia.</title>
        <authorList>
            <person name="Petronek H.M."/>
            <person name="Kasson M.T."/>
            <person name="Metheny A.M."/>
            <person name="Stauder C.M."/>
            <person name="Lovett B."/>
            <person name="Lynch S.C."/>
            <person name="Garnas J.R."/>
            <person name="Kasson L.R."/>
            <person name="Stajich J.E."/>
        </authorList>
    </citation>
    <scope>NUCLEOTIDE SEQUENCE [LARGE SCALE GENOMIC DNA]</scope>
    <source>
        <strain evidence="2 3">NRRL 64651</strain>
    </source>
</reference>
<dbReference type="SUPFAM" id="SSF140931">
    <property type="entry name" value="Fic-like"/>
    <property type="match status" value="1"/>
</dbReference>
<dbReference type="InterPro" id="IPR040198">
    <property type="entry name" value="Fido_containing"/>
</dbReference>
<dbReference type="InterPro" id="IPR003812">
    <property type="entry name" value="Fido"/>
</dbReference>